<proteinExistence type="predicted"/>
<protein>
    <submittedName>
        <fullName evidence="1">LysR family transcriptional regulator</fullName>
    </submittedName>
</protein>
<organism evidence="1 2">
    <name type="scientific">Rhizobium mulingense</name>
    <dbReference type="NCBI Taxonomy" id="3031128"/>
    <lineage>
        <taxon>Bacteria</taxon>
        <taxon>Pseudomonadati</taxon>
        <taxon>Pseudomonadota</taxon>
        <taxon>Alphaproteobacteria</taxon>
        <taxon>Hyphomicrobiales</taxon>
        <taxon>Rhizobiaceae</taxon>
        <taxon>Rhizobium/Agrobacterium group</taxon>
        <taxon>Rhizobium</taxon>
    </lineage>
</organism>
<comment type="caution">
    <text evidence="1">The sequence shown here is derived from an EMBL/GenBank/DDBJ whole genome shotgun (WGS) entry which is preliminary data.</text>
</comment>
<sequence length="78" mass="8419">MDFRQMETCVSIASGSFGRAANRLHITQPAISLRISGLEEELGVKLLDRLNGSIQLTATGLELLACAEGVLERAHLQP</sequence>
<accession>A0ACC6N4C4</accession>
<evidence type="ECO:0000313" key="2">
    <source>
        <dbReference type="Proteomes" id="UP001304050"/>
    </source>
</evidence>
<evidence type="ECO:0000313" key="1">
    <source>
        <dbReference type="EMBL" id="MEA3519796.1"/>
    </source>
</evidence>
<dbReference type="Proteomes" id="UP001304050">
    <property type="component" value="Unassembled WGS sequence"/>
</dbReference>
<reference evidence="1" key="1">
    <citation type="submission" date="2023-12" db="EMBL/GenBank/DDBJ databases">
        <title>Diversity of Rhizobium in root nodule of phaseolus vulgaris.</title>
        <authorList>
            <person name="Wang H."/>
        </authorList>
    </citation>
    <scope>NUCLEOTIDE SEQUENCE</scope>
    <source>
        <strain evidence="1">MJ31</strain>
    </source>
</reference>
<name>A0ACC6N4C4_9HYPH</name>
<keyword evidence="2" id="KW-1185">Reference proteome</keyword>
<dbReference type="EMBL" id="JAYESG010000012">
    <property type="protein sequence ID" value="MEA3519796.1"/>
    <property type="molecule type" value="Genomic_DNA"/>
</dbReference>
<gene>
    <name evidence="1" type="ORF">U8465_22245</name>
</gene>